<dbReference type="EMBL" id="JBICCN010000315">
    <property type="protein sequence ID" value="KAL3078213.1"/>
    <property type="molecule type" value="Genomic_DNA"/>
</dbReference>
<name>A0ABD2IY12_HETSC</name>
<evidence type="ECO:0000256" key="3">
    <source>
        <dbReference type="SAM" id="Phobius"/>
    </source>
</evidence>
<keyword evidence="5" id="KW-1185">Reference proteome</keyword>
<evidence type="ECO:0008006" key="6">
    <source>
        <dbReference type="Google" id="ProtNLM"/>
    </source>
</evidence>
<evidence type="ECO:0000313" key="5">
    <source>
        <dbReference type="Proteomes" id="UP001620645"/>
    </source>
</evidence>
<sequence>MLLRRGQSKCLLDSNSPNLHNPRGHSVPAFSRPLQMQFPHPKIGLISSVQKQKGTLLEQQQQQNNQKPGRFLFNLCHCRCCEEMNGSPANFSKNEKAFEPMAEVQLLKDDDQLVVEERCSALWNEIKDAGVLDGAELSNAFLAQLQSKSDQLDEQVQKLAQKSETLAANAQLRLCSVWTALEELKRKKQRIAGEMGDFHHHRPQIGTLRLIDSFRKWLKQKEAQQSQVKQRIAHSHDSESSLCELEQEQLALQENIETEGRTKHQQLCNNSSRSSKTQNKRPKDVDKVISDESAQLEQRYLALWLASLESLELIHHFSARFLKNCPEELLDSELEATVEEQPKDEAKEEEKEKEGPKAKRRKTNEEEKGGGGEEMEQYEQNNSNGTKTEAEKCQQKDDQPQHQLTDIGYSSGENTSVHEGGTNTTVSEEMAEEEAQGGEGKAGENDGEGVEVRDEFMLVDNSELEKSFYRTVPLDEFGQTDLDTDEGNWPRSTYWAQRFMEEVEKTGTGKDRGTIDLTDSLIVHVDGPESRERLNDFEGFGLADGRRFVDPFIEDECESQSTDEWNDGGRTRRSHPSSSTTTRKRTLTRTLLLPTIWTDRTVPVGKAKSRQSPRGTRRKCAAVRKTRSSIEGLRERATNWTRWPNLSSDFEWDDEGYRRTSRDEEMSTEKGGDEEAIAIARKKALRSFRDSLFKAATQSGHVNVRLQELLALVDKSLGGVDSASFLLVELNNTFTALSNLCRKLEQKMGGESGEKKVQEMDILKEDMEAELLLCHERMNALETTCNNLALLLGGHLGGSESNKSCALEENEKGDYLAQFANECSRIRKELQKLKKRFDRKVVFCCLNKVPFAEDKENSGGKWKNRTAESADQIVECAIQSSALTSVRPVPSPFWRSYLLLCLFGLIASFGALLFATSRDGTDWRWTFGPQLNYERGAPPF</sequence>
<evidence type="ECO:0000256" key="1">
    <source>
        <dbReference type="SAM" id="Coils"/>
    </source>
</evidence>
<accession>A0ABD2IY12</accession>
<proteinExistence type="predicted"/>
<dbReference type="Proteomes" id="UP001620645">
    <property type="component" value="Unassembled WGS sequence"/>
</dbReference>
<feature type="compositionally biased region" description="Basic and acidic residues" evidence="2">
    <location>
        <begin position="340"/>
        <end position="371"/>
    </location>
</feature>
<dbReference type="AlphaFoldDB" id="A0ABD2IY12"/>
<comment type="caution">
    <text evidence="4">The sequence shown here is derived from an EMBL/GenBank/DDBJ whole genome shotgun (WGS) entry which is preliminary data.</text>
</comment>
<organism evidence="4 5">
    <name type="scientific">Heterodera schachtii</name>
    <name type="common">Sugarbeet cyst nematode worm</name>
    <name type="synonym">Tylenchus schachtii</name>
    <dbReference type="NCBI Taxonomy" id="97005"/>
    <lineage>
        <taxon>Eukaryota</taxon>
        <taxon>Metazoa</taxon>
        <taxon>Ecdysozoa</taxon>
        <taxon>Nematoda</taxon>
        <taxon>Chromadorea</taxon>
        <taxon>Rhabditida</taxon>
        <taxon>Tylenchina</taxon>
        <taxon>Tylenchomorpha</taxon>
        <taxon>Tylenchoidea</taxon>
        <taxon>Heteroderidae</taxon>
        <taxon>Heteroderinae</taxon>
        <taxon>Heterodera</taxon>
    </lineage>
</organism>
<keyword evidence="1" id="KW-0175">Coiled coil</keyword>
<protein>
    <recommendedName>
        <fullName evidence="6">KASH domain-containing protein</fullName>
    </recommendedName>
</protein>
<feature type="compositionally biased region" description="Polar residues" evidence="2">
    <location>
        <begin position="265"/>
        <end position="277"/>
    </location>
</feature>
<evidence type="ECO:0000313" key="4">
    <source>
        <dbReference type="EMBL" id="KAL3078213.1"/>
    </source>
</evidence>
<feature type="region of interest" description="Disordered" evidence="2">
    <location>
        <begin position="558"/>
        <end position="585"/>
    </location>
</feature>
<feature type="coiled-coil region" evidence="1">
    <location>
        <begin position="142"/>
        <end position="169"/>
    </location>
</feature>
<feature type="region of interest" description="Disordered" evidence="2">
    <location>
        <begin position="1"/>
        <end position="25"/>
    </location>
</feature>
<keyword evidence="3" id="KW-0472">Membrane</keyword>
<evidence type="ECO:0000256" key="2">
    <source>
        <dbReference type="SAM" id="MobiDB-lite"/>
    </source>
</evidence>
<feature type="compositionally biased region" description="Basic and acidic residues" evidence="2">
    <location>
        <begin position="388"/>
        <end position="400"/>
    </location>
</feature>
<reference evidence="4 5" key="1">
    <citation type="submission" date="2024-10" db="EMBL/GenBank/DDBJ databases">
        <authorList>
            <person name="Kim D."/>
        </authorList>
    </citation>
    <scope>NUCLEOTIDE SEQUENCE [LARGE SCALE GENOMIC DNA]</scope>
    <source>
        <strain evidence="4">Taebaek</strain>
    </source>
</reference>
<gene>
    <name evidence="4" type="ORF">niasHS_012100</name>
</gene>
<keyword evidence="3" id="KW-0812">Transmembrane</keyword>
<keyword evidence="3" id="KW-1133">Transmembrane helix</keyword>
<feature type="region of interest" description="Disordered" evidence="2">
    <location>
        <begin position="261"/>
        <end position="286"/>
    </location>
</feature>
<feature type="compositionally biased region" description="Polar residues" evidence="2">
    <location>
        <begin position="411"/>
        <end position="427"/>
    </location>
</feature>
<feature type="region of interest" description="Disordered" evidence="2">
    <location>
        <begin position="335"/>
        <end position="450"/>
    </location>
</feature>
<feature type="transmembrane region" description="Helical" evidence="3">
    <location>
        <begin position="894"/>
        <end position="915"/>
    </location>
</feature>